<evidence type="ECO:0008006" key="8">
    <source>
        <dbReference type="Google" id="ProtNLM"/>
    </source>
</evidence>
<evidence type="ECO:0000256" key="5">
    <source>
        <dbReference type="SAM" id="Phobius"/>
    </source>
</evidence>
<dbReference type="Proteomes" id="UP000325395">
    <property type="component" value="Unassembled WGS sequence"/>
</dbReference>
<protein>
    <recommendedName>
        <fullName evidence="8">Major facilitator superfamily domain-containing protein</fullName>
    </recommendedName>
</protein>
<organism evidence="6 7">
    <name type="scientific">Aspergillus pseudocaelatus</name>
    <dbReference type="NCBI Taxonomy" id="1825620"/>
    <lineage>
        <taxon>Eukaryota</taxon>
        <taxon>Fungi</taxon>
        <taxon>Dikarya</taxon>
        <taxon>Ascomycota</taxon>
        <taxon>Pezizomycotina</taxon>
        <taxon>Eurotiomycetes</taxon>
        <taxon>Eurotiomycetidae</taxon>
        <taxon>Eurotiales</taxon>
        <taxon>Aspergillaceae</taxon>
        <taxon>Aspergillus</taxon>
        <taxon>Aspergillus subgen. Circumdati</taxon>
    </lineage>
</organism>
<proteinExistence type="predicted"/>
<dbReference type="PANTHER" id="PTHR23507">
    <property type="entry name" value="ZGC:174356"/>
    <property type="match status" value="1"/>
</dbReference>
<dbReference type="PANTHER" id="PTHR23507:SF1">
    <property type="entry name" value="FI18259P1-RELATED"/>
    <property type="match status" value="1"/>
</dbReference>
<feature type="transmembrane region" description="Helical" evidence="5">
    <location>
        <begin position="365"/>
        <end position="385"/>
    </location>
</feature>
<evidence type="ECO:0000256" key="4">
    <source>
        <dbReference type="ARBA" id="ARBA00023136"/>
    </source>
</evidence>
<name>A0ABQ6WS34_9EURO</name>
<evidence type="ECO:0000256" key="2">
    <source>
        <dbReference type="ARBA" id="ARBA00022692"/>
    </source>
</evidence>
<feature type="transmembrane region" description="Helical" evidence="5">
    <location>
        <begin position="232"/>
        <end position="255"/>
    </location>
</feature>
<comment type="subcellular location">
    <subcellularLocation>
        <location evidence="1">Membrane</location>
        <topology evidence="1">Multi-pass membrane protein</topology>
    </subcellularLocation>
</comment>
<accession>A0ABQ6WS34</accession>
<reference evidence="6 7" key="1">
    <citation type="submission" date="2019-04" db="EMBL/GenBank/DDBJ databases">
        <authorList>
            <consortium name="DOE Joint Genome Institute"/>
            <person name="Mondo S."/>
            <person name="Kjaerbolling I."/>
            <person name="Vesth T."/>
            <person name="Frisvad J.C."/>
            <person name="Nybo J.L."/>
            <person name="Theobald S."/>
            <person name="Kildgaard S."/>
            <person name="Isbrandt T."/>
            <person name="Kuo A."/>
            <person name="Sato A."/>
            <person name="Lyhne E.K."/>
            <person name="Kogle M.E."/>
            <person name="Wiebenga A."/>
            <person name="Kun R.S."/>
            <person name="Lubbers R.J."/>
            <person name="Makela M.R."/>
            <person name="Barry K."/>
            <person name="Chovatia M."/>
            <person name="Clum A."/>
            <person name="Daum C."/>
            <person name="Haridas S."/>
            <person name="He G."/>
            <person name="LaButti K."/>
            <person name="Lipzen A."/>
            <person name="Riley R."/>
            <person name="Salamov A."/>
            <person name="Simmons B.A."/>
            <person name="Magnuson J.K."/>
            <person name="Henrissat B."/>
            <person name="Mortensen U.H."/>
            <person name="Larsen T.O."/>
            <person name="Devries R.P."/>
            <person name="Grigoriev I.V."/>
            <person name="Machida M."/>
            <person name="Baker S.E."/>
            <person name="Andersen M.R."/>
            <person name="Cantor M.N."/>
            <person name="Hua S.X."/>
        </authorList>
    </citation>
    <scope>NUCLEOTIDE SEQUENCE [LARGE SCALE GENOMIC DNA]</scope>
    <source>
        <strain evidence="6 7">CBS 117616</strain>
    </source>
</reference>
<dbReference type="SUPFAM" id="SSF103473">
    <property type="entry name" value="MFS general substrate transporter"/>
    <property type="match status" value="1"/>
</dbReference>
<keyword evidence="7" id="KW-1185">Reference proteome</keyword>
<dbReference type="InterPro" id="IPR036259">
    <property type="entry name" value="MFS_trans_sf"/>
</dbReference>
<keyword evidence="2 5" id="KW-0812">Transmembrane</keyword>
<gene>
    <name evidence="6" type="ORF">BDV36DRAFT_308732</name>
</gene>
<evidence type="ECO:0000256" key="3">
    <source>
        <dbReference type="ARBA" id="ARBA00022989"/>
    </source>
</evidence>
<keyword evidence="4 5" id="KW-0472">Membrane</keyword>
<keyword evidence="3 5" id="KW-1133">Transmembrane helix</keyword>
<feature type="transmembrane region" description="Helical" evidence="5">
    <location>
        <begin position="54"/>
        <end position="76"/>
    </location>
</feature>
<dbReference type="Gene3D" id="1.20.1250.20">
    <property type="entry name" value="MFS general substrate transporter like domains"/>
    <property type="match status" value="1"/>
</dbReference>
<evidence type="ECO:0000313" key="6">
    <source>
        <dbReference type="EMBL" id="KAE8418381.1"/>
    </source>
</evidence>
<feature type="transmembrane region" description="Helical" evidence="5">
    <location>
        <begin position="314"/>
        <end position="345"/>
    </location>
</feature>
<feature type="transmembrane region" description="Helical" evidence="5">
    <location>
        <begin position="155"/>
        <end position="176"/>
    </location>
</feature>
<dbReference type="EMBL" id="ML735727">
    <property type="protein sequence ID" value="KAE8418381.1"/>
    <property type="molecule type" value="Genomic_DNA"/>
</dbReference>
<evidence type="ECO:0000256" key="1">
    <source>
        <dbReference type="ARBA" id="ARBA00004141"/>
    </source>
</evidence>
<feature type="transmembrane region" description="Helical" evidence="5">
    <location>
        <begin position="131"/>
        <end position="149"/>
    </location>
</feature>
<feature type="transmembrane region" description="Helical" evidence="5">
    <location>
        <begin position="275"/>
        <end position="294"/>
    </location>
</feature>
<evidence type="ECO:0000313" key="7">
    <source>
        <dbReference type="Proteomes" id="UP000325395"/>
    </source>
</evidence>
<feature type="transmembrane region" description="Helical" evidence="5">
    <location>
        <begin position="397"/>
        <end position="420"/>
    </location>
</feature>
<sequence length="423" mass="45551">MSNSSPSAPKDHITLSEHDYGDCHEHVSLIGGAESSSPDRVDPHGHNNRRYDPLLIAVLASLTFFITDIAGLVTVAPRLAIFEQIICKEYYTTQGSGVGGLGMGDCKVEPVQSELALINGWREITTAFSQVHAAVLIAELVSVPAGAALADFNPWIPVFGAAIFMVLGILFSSIVVPDIRPVDPKPVGSSDVGSLSSTQESHSTWFMLIKHRLRKIASEFRKDSSWIRDGNILLIMASFFVCQLGRMISGITLQYASAKFHWKFDKASLLVSLRAGVNLFVLAVVIPTLSYILVKRLKLSDVVKDKRITQINGICLIIGSFLMFLAASPGTLIFGQMVFALGFAFSVTARSFLTGMVDPLHVGTVFTGVTTMLYGGLVIGSPMLAKAFQWGLQLGGIWVGLPFLLAAVLFTIALGAVSAAKSY</sequence>